<keyword evidence="5 11" id="KW-0444">Lipid biosynthesis</keyword>
<evidence type="ECO:0000256" key="2">
    <source>
        <dbReference type="ARBA" id="ARBA00005189"/>
    </source>
</evidence>
<feature type="domain" description="O-acyltransferase WSD1-like N-terminal" evidence="12">
    <location>
        <begin position="5"/>
        <end position="275"/>
    </location>
</feature>
<dbReference type="GO" id="GO:0006071">
    <property type="term" value="P:glycerol metabolic process"/>
    <property type="evidence" value="ECO:0007669"/>
    <property type="project" value="UniProtKB-KW"/>
</dbReference>
<sequence length="472" mass="50390">MPDRLSPLDASFLFAEDRTTAMHIGGVMTFEQPAGGPFDVGAFTDLIEQRLHLVPRYRQKVRMVPGGLGLPVWVDDPDFDIHYHVRHSALPAPGTDAVLRELVGRLLVRHLDRSRPLWEVNIVEGLTGGRFAVVTKTHHAMVDGLASMDIGAALLDLTPAPRPTPAPPWRPEPEPSALALAAGAAVDLLRRPWSAIERAGEAAARVVTDARSTADSVARTVGGVLSTGRRAASARPVGALNAATGQQRRYGTLRTTLADHRKVRKAHGGTVNDVILAVVTGGLRRLLIRRGEPLTESTQVRAMVPVSVRARARETGTIGPAGNSISAYLVDLPVAVTDPVERLGILSAAMEEHKRGGQAVGAATLMGLVGLAPPVLHSLGVRMASRYSDNFYNVLVTNVPGPPRPLYAMGARMLEMYPVVPLGGRQAVAVGITSYDGHVHYGLTADRDAMPDVDEVADDLAESLAELVERSD</sequence>
<reference evidence="14 15" key="1">
    <citation type="submission" date="2016-11" db="EMBL/GenBank/DDBJ databases">
        <authorList>
            <person name="Jaros S."/>
            <person name="Januszkiewicz K."/>
            <person name="Wedrychowicz H."/>
        </authorList>
    </citation>
    <scope>NUCLEOTIDE SEQUENCE [LARGE SCALE GENOMIC DNA]</scope>
    <source>
        <strain evidence="14 15">DSM 43832</strain>
    </source>
</reference>
<name>A0A1M6TXG2_PSETH</name>
<protein>
    <recommendedName>
        <fullName evidence="4 11">Diacylglycerol O-acyltransferase</fullName>
        <ecNumber evidence="4 11">2.3.1.20</ecNumber>
    </recommendedName>
</protein>
<dbReference type="InterPro" id="IPR045034">
    <property type="entry name" value="O-acyltransferase_WSD1-like"/>
</dbReference>
<dbReference type="GO" id="GO:0051701">
    <property type="term" value="P:biological process involved in interaction with host"/>
    <property type="evidence" value="ECO:0007669"/>
    <property type="project" value="TreeGrafter"/>
</dbReference>
<dbReference type="InterPro" id="IPR014292">
    <property type="entry name" value="Acyl_transf_WS/DGAT"/>
</dbReference>
<dbReference type="Pfam" id="PF06974">
    <property type="entry name" value="WS_DGAT_C"/>
    <property type="match status" value="1"/>
</dbReference>
<comment type="pathway">
    <text evidence="2">Lipid metabolism.</text>
</comment>
<dbReference type="PANTHER" id="PTHR31650:SF1">
    <property type="entry name" value="WAX ESTER SYNTHASE_DIACYLGLYCEROL ACYLTRANSFERASE 4-RELATED"/>
    <property type="match status" value="1"/>
</dbReference>
<keyword evidence="7 11" id="KW-0319">Glycerol metabolism</keyword>
<dbReference type="AlphaFoldDB" id="A0A1M6TXG2"/>
<evidence type="ECO:0000256" key="8">
    <source>
        <dbReference type="ARBA" id="ARBA00023098"/>
    </source>
</evidence>
<evidence type="ECO:0000256" key="3">
    <source>
        <dbReference type="ARBA" id="ARBA00009587"/>
    </source>
</evidence>
<evidence type="ECO:0000256" key="1">
    <source>
        <dbReference type="ARBA" id="ARBA00004771"/>
    </source>
</evidence>
<evidence type="ECO:0000259" key="12">
    <source>
        <dbReference type="Pfam" id="PF03007"/>
    </source>
</evidence>
<dbReference type="EC" id="2.3.1.20" evidence="4 11"/>
<dbReference type="GO" id="GO:0019432">
    <property type="term" value="P:triglyceride biosynthetic process"/>
    <property type="evidence" value="ECO:0007669"/>
    <property type="project" value="UniProtKB-UniPathway"/>
</dbReference>
<evidence type="ECO:0000313" key="14">
    <source>
        <dbReference type="EMBL" id="SHK61601.1"/>
    </source>
</evidence>
<evidence type="ECO:0000256" key="11">
    <source>
        <dbReference type="RuleBase" id="RU361241"/>
    </source>
</evidence>
<gene>
    <name evidence="14" type="ORF">SAMN05443637_1096</name>
</gene>
<dbReference type="InterPro" id="IPR004255">
    <property type="entry name" value="O-acyltransferase_WSD1_N"/>
</dbReference>
<dbReference type="GO" id="GO:0004144">
    <property type="term" value="F:diacylglycerol O-acyltransferase activity"/>
    <property type="evidence" value="ECO:0007669"/>
    <property type="project" value="UniProtKB-EC"/>
</dbReference>
<dbReference type="UniPathway" id="UPA00282"/>
<dbReference type="InterPro" id="IPR009721">
    <property type="entry name" value="O-acyltransferase_WSD1_C"/>
</dbReference>
<keyword evidence="8 11" id="KW-0443">Lipid metabolism</keyword>
<dbReference type="OrthoDB" id="9810950at2"/>
<dbReference type="EMBL" id="FRAP01000009">
    <property type="protein sequence ID" value="SHK61601.1"/>
    <property type="molecule type" value="Genomic_DNA"/>
</dbReference>
<evidence type="ECO:0000256" key="9">
    <source>
        <dbReference type="ARBA" id="ARBA00023315"/>
    </source>
</evidence>
<feature type="domain" description="O-acyltransferase WSD1 C-terminal" evidence="13">
    <location>
        <begin position="322"/>
        <end position="467"/>
    </location>
</feature>
<evidence type="ECO:0000256" key="4">
    <source>
        <dbReference type="ARBA" id="ARBA00013244"/>
    </source>
</evidence>
<dbReference type="GO" id="GO:0005886">
    <property type="term" value="C:plasma membrane"/>
    <property type="evidence" value="ECO:0007669"/>
    <property type="project" value="TreeGrafter"/>
</dbReference>
<proteinExistence type="inferred from homology"/>
<evidence type="ECO:0000256" key="6">
    <source>
        <dbReference type="ARBA" id="ARBA00022679"/>
    </source>
</evidence>
<evidence type="ECO:0000256" key="10">
    <source>
        <dbReference type="ARBA" id="ARBA00048109"/>
    </source>
</evidence>
<dbReference type="NCBIfam" id="TIGR02946">
    <property type="entry name" value="acyl_WS_DGAT"/>
    <property type="match status" value="1"/>
</dbReference>
<keyword evidence="15" id="KW-1185">Reference proteome</keyword>
<dbReference type="Gene3D" id="3.30.559.10">
    <property type="entry name" value="Chloramphenicol acetyltransferase-like domain"/>
    <property type="match status" value="1"/>
</dbReference>
<evidence type="ECO:0000259" key="13">
    <source>
        <dbReference type="Pfam" id="PF06974"/>
    </source>
</evidence>
<evidence type="ECO:0000313" key="15">
    <source>
        <dbReference type="Proteomes" id="UP000184363"/>
    </source>
</evidence>
<dbReference type="STRING" id="1848.SAMN05443637_1096"/>
<dbReference type="GO" id="GO:0071731">
    <property type="term" value="P:response to nitric oxide"/>
    <property type="evidence" value="ECO:0007669"/>
    <property type="project" value="TreeGrafter"/>
</dbReference>
<dbReference type="RefSeq" id="WP_073457337.1">
    <property type="nucleotide sequence ID" value="NZ_FRAP01000009.1"/>
</dbReference>
<evidence type="ECO:0000256" key="7">
    <source>
        <dbReference type="ARBA" id="ARBA00022798"/>
    </source>
</evidence>
<comment type="similarity">
    <text evidence="3 11">Belongs to the long-chain O-acyltransferase family.</text>
</comment>
<comment type="pathway">
    <text evidence="1 11">Glycerolipid metabolism; triacylglycerol biosynthesis.</text>
</comment>
<evidence type="ECO:0000256" key="5">
    <source>
        <dbReference type="ARBA" id="ARBA00022516"/>
    </source>
</evidence>
<dbReference type="GO" id="GO:0001666">
    <property type="term" value="P:response to hypoxia"/>
    <property type="evidence" value="ECO:0007669"/>
    <property type="project" value="TreeGrafter"/>
</dbReference>
<keyword evidence="6 11" id="KW-0808">Transferase</keyword>
<dbReference type="InterPro" id="IPR023213">
    <property type="entry name" value="CAT-like_dom_sf"/>
</dbReference>
<dbReference type="SUPFAM" id="SSF52777">
    <property type="entry name" value="CoA-dependent acyltransferases"/>
    <property type="match status" value="1"/>
</dbReference>
<comment type="catalytic activity">
    <reaction evidence="10 11">
        <text>an acyl-CoA + a 1,2-diacyl-sn-glycerol = a triacyl-sn-glycerol + CoA</text>
        <dbReference type="Rhea" id="RHEA:10868"/>
        <dbReference type="ChEBI" id="CHEBI:17815"/>
        <dbReference type="ChEBI" id="CHEBI:57287"/>
        <dbReference type="ChEBI" id="CHEBI:58342"/>
        <dbReference type="ChEBI" id="CHEBI:64615"/>
        <dbReference type="EC" id="2.3.1.20"/>
    </reaction>
</comment>
<organism evidence="14 15">
    <name type="scientific">Pseudonocardia thermophila</name>
    <dbReference type="NCBI Taxonomy" id="1848"/>
    <lineage>
        <taxon>Bacteria</taxon>
        <taxon>Bacillati</taxon>
        <taxon>Actinomycetota</taxon>
        <taxon>Actinomycetes</taxon>
        <taxon>Pseudonocardiales</taxon>
        <taxon>Pseudonocardiaceae</taxon>
        <taxon>Pseudonocardia</taxon>
    </lineage>
</organism>
<dbReference type="Proteomes" id="UP000184363">
    <property type="component" value="Unassembled WGS sequence"/>
</dbReference>
<accession>A0A1M6TXG2</accession>
<dbReference type="PANTHER" id="PTHR31650">
    <property type="entry name" value="O-ACYLTRANSFERASE (WSD1-LIKE) FAMILY PROTEIN"/>
    <property type="match status" value="1"/>
</dbReference>
<dbReference type="Pfam" id="PF03007">
    <property type="entry name" value="WS_DGAT_cat"/>
    <property type="match status" value="1"/>
</dbReference>
<keyword evidence="9 11" id="KW-0012">Acyltransferase</keyword>